<feature type="transmembrane region" description="Helical" evidence="7">
    <location>
        <begin position="106"/>
        <end position="125"/>
    </location>
</feature>
<keyword evidence="4 7" id="KW-1133">Transmembrane helix</keyword>
<dbReference type="PANTHER" id="PTHR42718">
    <property type="entry name" value="MAJOR FACILITATOR SUPERFAMILY MULTIDRUG TRANSPORTER MFSC"/>
    <property type="match status" value="1"/>
</dbReference>
<accession>A0A9P6J0P9</accession>
<name>A0A9P6J0P9_9FUNG</name>
<dbReference type="Gene3D" id="1.20.1720.10">
    <property type="entry name" value="Multidrug resistance protein D"/>
    <property type="match status" value="1"/>
</dbReference>
<dbReference type="InterPro" id="IPR011701">
    <property type="entry name" value="MFS"/>
</dbReference>
<feature type="transmembrane region" description="Helical" evidence="7">
    <location>
        <begin position="213"/>
        <end position="232"/>
    </location>
</feature>
<reference evidence="8" key="1">
    <citation type="journal article" date="2020" name="Fungal Divers.">
        <title>Resolving the Mortierellaceae phylogeny through synthesis of multi-gene phylogenetics and phylogenomics.</title>
        <authorList>
            <person name="Vandepol N."/>
            <person name="Liber J."/>
            <person name="Desiro A."/>
            <person name="Na H."/>
            <person name="Kennedy M."/>
            <person name="Barry K."/>
            <person name="Grigoriev I.V."/>
            <person name="Miller A.N."/>
            <person name="O'Donnell K."/>
            <person name="Stajich J.E."/>
            <person name="Bonito G."/>
        </authorList>
    </citation>
    <scope>NUCLEOTIDE SEQUENCE</scope>
    <source>
        <strain evidence="8">MES-2147</strain>
    </source>
</reference>
<feature type="transmembrane region" description="Helical" evidence="7">
    <location>
        <begin position="162"/>
        <end position="180"/>
    </location>
</feature>
<sequence>MSNRDSTQTVEAQATSKEKDSEVITIDETVKTASIASTTTTTTQQHQQKPEQPSDHGRMELIRRKLAHLMIYVVSIAQFIASVMNGSAMTVALVDISKSLGFDNYSAQWIMSSYIVTFGGFLLLAGRVGDMYGHRNVFLIGQIWFGLWTMFCVTRALQGIGASMSVPTALGLITTTLPAGPKRTRALSIFGGFGAAGAVNVMGYTSMQTSLEFLAHSIATIVAFTILGKILPKYRSKPFVLAGFAFRCVAAIMFSFVTDKTSYWTLPFLGLLVHVAGLGASVLPAQITALKDAQNEDQGVVGAMYSTGMQLGAPLGLAIVTVISENSVNLRQDGANEQNVSMDLLIQSYRNGLFGVAGLGVLGIIVCAFMMPNNPPTPAPAAPVTALDDLEPIRVDTHNQK</sequence>
<organism evidence="8 9">
    <name type="scientific">Modicella reniformis</name>
    <dbReference type="NCBI Taxonomy" id="1440133"/>
    <lineage>
        <taxon>Eukaryota</taxon>
        <taxon>Fungi</taxon>
        <taxon>Fungi incertae sedis</taxon>
        <taxon>Mucoromycota</taxon>
        <taxon>Mortierellomycotina</taxon>
        <taxon>Mortierellomycetes</taxon>
        <taxon>Mortierellales</taxon>
        <taxon>Mortierellaceae</taxon>
        <taxon>Modicella</taxon>
    </lineage>
</organism>
<dbReference type="GO" id="GO:0022857">
    <property type="term" value="F:transmembrane transporter activity"/>
    <property type="evidence" value="ECO:0007669"/>
    <property type="project" value="InterPro"/>
</dbReference>
<dbReference type="GO" id="GO:0016020">
    <property type="term" value="C:membrane"/>
    <property type="evidence" value="ECO:0007669"/>
    <property type="project" value="UniProtKB-SubCell"/>
</dbReference>
<feature type="transmembrane region" description="Helical" evidence="7">
    <location>
        <begin position="239"/>
        <end position="257"/>
    </location>
</feature>
<dbReference type="SUPFAM" id="SSF103473">
    <property type="entry name" value="MFS general substrate transporter"/>
    <property type="match status" value="2"/>
</dbReference>
<evidence type="ECO:0008006" key="10">
    <source>
        <dbReference type="Google" id="ProtNLM"/>
    </source>
</evidence>
<comment type="caution">
    <text evidence="8">The sequence shown here is derived from an EMBL/GenBank/DDBJ whole genome shotgun (WGS) entry which is preliminary data.</text>
</comment>
<protein>
    <recommendedName>
        <fullName evidence="10">Major facilitator superfamily (MFS) profile domain-containing protein</fullName>
    </recommendedName>
</protein>
<dbReference type="Proteomes" id="UP000749646">
    <property type="component" value="Unassembled WGS sequence"/>
</dbReference>
<keyword evidence="9" id="KW-1185">Reference proteome</keyword>
<evidence type="ECO:0000313" key="8">
    <source>
        <dbReference type="EMBL" id="KAF9956265.1"/>
    </source>
</evidence>
<feature type="compositionally biased region" description="Polar residues" evidence="6">
    <location>
        <begin position="1"/>
        <end position="15"/>
    </location>
</feature>
<dbReference type="Gene3D" id="1.20.1250.20">
    <property type="entry name" value="MFS general substrate transporter like domains"/>
    <property type="match status" value="1"/>
</dbReference>
<evidence type="ECO:0000256" key="6">
    <source>
        <dbReference type="SAM" id="MobiDB-lite"/>
    </source>
</evidence>
<dbReference type="PANTHER" id="PTHR42718:SF9">
    <property type="entry name" value="MAJOR FACILITATOR SUPERFAMILY MULTIDRUG TRANSPORTER MFSC"/>
    <property type="match status" value="1"/>
</dbReference>
<feature type="transmembrane region" description="Helical" evidence="7">
    <location>
        <begin position="352"/>
        <end position="371"/>
    </location>
</feature>
<evidence type="ECO:0000256" key="1">
    <source>
        <dbReference type="ARBA" id="ARBA00004141"/>
    </source>
</evidence>
<feature type="transmembrane region" description="Helical" evidence="7">
    <location>
        <begin position="137"/>
        <end position="156"/>
    </location>
</feature>
<dbReference type="OrthoDB" id="2130629at2759"/>
<dbReference type="InterPro" id="IPR036259">
    <property type="entry name" value="MFS_trans_sf"/>
</dbReference>
<feature type="region of interest" description="Disordered" evidence="6">
    <location>
        <begin position="35"/>
        <end position="57"/>
    </location>
</feature>
<feature type="region of interest" description="Disordered" evidence="6">
    <location>
        <begin position="1"/>
        <end position="21"/>
    </location>
</feature>
<feature type="transmembrane region" description="Helical" evidence="7">
    <location>
        <begin position="263"/>
        <end position="283"/>
    </location>
</feature>
<dbReference type="Pfam" id="PF07690">
    <property type="entry name" value="MFS_1"/>
    <property type="match status" value="2"/>
</dbReference>
<keyword evidence="5 7" id="KW-0472">Membrane</keyword>
<evidence type="ECO:0000256" key="7">
    <source>
        <dbReference type="SAM" id="Phobius"/>
    </source>
</evidence>
<gene>
    <name evidence="8" type="ORF">BGZ65_002868</name>
</gene>
<keyword evidence="2" id="KW-0813">Transport</keyword>
<dbReference type="AlphaFoldDB" id="A0A9P6J0P9"/>
<feature type="compositionally biased region" description="Basic and acidic residues" evidence="6">
    <location>
        <begin position="48"/>
        <end position="57"/>
    </location>
</feature>
<evidence type="ECO:0000256" key="3">
    <source>
        <dbReference type="ARBA" id="ARBA00022692"/>
    </source>
</evidence>
<evidence type="ECO:0000256" key="5">
    <source>
        <dbReference type="ARBA" id="ARBA00023136"/>
    </source>
</evidence>
<feature type="transmembrane region" description="Helical" evidence="7">
    <location>
        <begin position="69"/>
        <end position="94"/>
    </location>
</feature>
<feature type="compositionally biased region" description="Low complexity" evidence="6">
    <location>
        <begin position="38"/>
        <end position="47"/>
    </location>
</feature>
<evidence type="ECO:0000256" key="4">
    <source>
        <dbReference type="ARBA" id="ARBA00022989"/>
    </source>
</evidence>
<evidence type="ECO:0000256" key="2">
    <source>
        <dbReference type="ARBA" id="ARBA00022448"/>
    </source>
</evidence>
<evidence type="ECO:0000313" key="9">
    <source>
        <dbReference type="Proteomes" id="UP000749646"/>
    </source>
</evidence>
<feature type="transmembrane region" description="Helical" evidence="7">
    <location>
        <begin position="187"/>
        <end position="207"/>
    </location>
</feature>
<comment type="subcellular location">
    <subcellularLocation>
        <location evidence="1">Membrane</location>
        <topology evidence="1">Multi-pass membrane protein</topology>
    </subcellularLocation>
</comment>
<dbReference type="EMBL" id="JAAAHW010006702">
    <property type="protein sequence ID" value="KAF9956265.1"/>
    <property type="molecule type" value="Genomic_DNA"/>
</dbReference>
<proteinExistence type="predicted"/>
<keyword evidence="3 7" id="KW-0812">Transmembrane</keyword>